<keyword evidence="6" id="KW-0472">Membrane</keyword>
<keyword evidence="4" id="KW-0862">Zinc</keyword>
<evidence type="ECO:0000256" key="6">
    <source>
        <dbReference type="SAM" id="Phobius"/>
    </source>
</evidence>
<sequence>MFEGGFLGVSNPTQPLKPSAESFLKIVFAAWWSSPISPKNFHKQLLKVHKLFNPKSSKKIEKAQTDISKWIKNAKLVPKKELNSESLQTAIVYLIADANLPFSVVEIKSFQDLFWFLNDQASPLVSQLSLQNIMKHLSQVFLQTQEKLKIEFLAKQDNFSFIQDAWTAPNVTAFKGVTAHFIDKYFKMHDLNVSIPHVQGNFHLIIFVLFFLFTTNDPEIRMALELQTMVPSFKMKEKLLGFIAHVINLVAKAGLAVLGSIQKEIGTEISMADSESSPHIISIASLTTNLESLGLYMKAIINRIHGLSTYALPVYLVLMKHLKRVQNGLYNQSLLIQPSTLVVQKIKKDLIDALKKPDYLCGMIFDPTFKTLFWKNYEAFILEYYHISEEDILNVFQNAASDFTRQFPAILEQPGTVALTH</sequence>
<keyword evidence="5" id="KW-0539">Nucleus</keyword>
<comment type="caution">
    <text evidence="7">The sequence shown here is derived from an EMBL/GenBank/DDBJ whole genome shotgun (WGS) entry which is preliminary data.</text>
</comment>
<keyword evidence="3" id="KW-0863">Zinc-finger</keyword>
<evidence type="ECO:0000256" key="2">
    <source>
        <dbReference type="ARBA" id="ARBA00022723"/>
    </source>
</evidence>
<evidence type="ECO:0000256" key="3">
    <source>
        <dbReference type="ARBA" id="ARBA00022771"/>
    </source>
</evidence>
<dbReference type="GO" id="GO:0005634">
    <property type="term" value="C:nucleus"/>
    <property type="evidence" value="ECO:0007669"/>
    <property type="project" value="UniProtKB-SubCell"/>
</dbReference>
<evidence type="ECO:0000256" key="4">
    <source>
        <dbReference type="ARBA" id="ARBA00022833"/>
    </source>
</evidence>
<evidence type="ECO:0000313" key="8">
    <source>
        <dbReference type="Proteomes" id="UP000037035"/>
    </source>
</evidence>
<gene>
    <name evidence="7" type="ORF">VP01_2938g4</name>
</gene>
<dbReference type="Proteomes" id="UP000037035">
    <property type="component" value="Unassembled WGS sequence"/>
</dbReference>
<keyword evidence="6" id="KW-1133">Transmembrane helix</keyword>
<evidence type="ECO:0000256" key="1">
    <source>
        <dbReference type="ARBA" id="ARBA00004123"/>
    </source>
</evidence>
<dbReference type="PANTHER" id="PTHR46481">
    <property type="entry name" value="ZINC FINGER BED DOMAIN-CONTAINING PROTEIN 4"/>
    <property type="match status" value="1"/>
</dbReference>
<proteinExistence type="predicted"/>
<keyword evidence="6" id="KW-0812">Transmembrane</keyword>
<evidence type="ECO:0000313" key="7">
    <source>
        <dbReference type="EMBL" id="KNZ54477.1"/>
    </source>
</evidence>
<evidence type="ECO:0000256" key="5">
    <source>
        <dbReference type="ARBA" id="ARBA00023242"/>
    </source>
</evidence>
<protein>
    <submittedName>
        <fullName evidence="7">Uncharacterized protein</fullName>
    </submittedName>
</protein>
<dbReference type="EMBL" id="LAVV01007877">
    <property type="protein sequence ID" value="KNZ54477.1"/>
    <property type="molecule type" value="Genomic_DNA"/>
</dbReference>
<comment type="subcellular location">
    <subcellularLocation>
        <location evidence="1">Nucleus</location>
    </subcellularLocation>
</comment>
<keyword evidence="2" id="KW-0479">Metal-binding</keyword>
<dbReference type="PANTHER" id="PTHR46481:SF10">
    <property type="entry name" value="ZINC FINGER BED DOMAIN-CONTAINING PROTEIN 39"/>
    <property type="match status" value="1"/>
</dbReference>
<accession>A0A0L6V1W2</accession>
<name>A0A0L6V1W2_9BASI</name>
<dbReference type="AlphaFoldDB" id="A0A0L6V1W2"/>
<feature type="transmembrane region" description="Helical" evidence="6">
    <location>
        <begin position="200"/>
        <end position="218"/>
    </location>
</feature>
<reference evidence="7 8" key="1">
    <citation type="submission" date="2015-08" db="EMBL/GenBank/DDBJ databases">
        <title>Next Generation Sequencing and Analysis of the Genome of Puccinia sorghi L Schw, the Causal Agent of Maize Common Rust.</title>
        <authorList>
            <person name="Rochi L."/>
            <person name="Burguener G."/>
            <person name="Darino M."/>
            <person name="Turjanski A."/>
            <person name="Kreff E."/>
            <person name="Dieguez M.J."/>
            <person name="Sacco F."/>
        </authorList>
    </citation>
    <scope>NUCLEOTIDE SEQUENCE [LARGE SCALE GENOMIC DNA]</scope>
    <source>
        <strain evidence="7 8">RO10H11247</strain>
    </source>
</reference>
<keyword evidence="8" id="KW-1185">Reference proteome</keyword>
<dbReference type="VEuPathDB" id="FungiDB:VP01_2938g4"/>
<organism evidence="7 8">
    <name type="scientific">Puccinia sorghi</name>
    <dbReference type="NCBI Taxonomy" id="27349"/>
    <lineage>
        <taxon>Eukaryota</taxon>
        <taxon>Fungi</taxon>
        <taxon>Dikarya</taxon>
        <taxon>Basidiomycota</taxon>
        <taxon>Pucciniomycotina</taxon>
        <taxon>Pucciniomycetes</taxon>
        <taxon>Pucciniales</taxon>
        <taxon>Pucciniaceae</taxon>
        <taxon>Puccinia</taxon>
    </lineage>
</organism>
<feature type="transmembrane region" description="Helical" evidence="6">
    <location>
        <begin position="239"/>
        <end position="261"/>
    </location>
</feature>
<dbReference type="OrthoDB" id="2432125at2759"/>
<dbReference type="GO" id="GO:0008270">
    <property type="term" value="F:zinc ion binding"/>
    <property type="evidence" value="ECO:0007669"/>
    <property type="project" value="UniProtKB-KW"/>
</dbReference>
<dbReference type="InterPro" id="IPR052035">
    <property type="entry name" value="ZnF_BED_domain_contain"/>
</dbReference>